<keyword evidence="4 5" id="KW-0687">Ribonucleoprotein</keyword>
<gene>
    <name evidence="5" type="primary">rplY</name>
    <name evidence="5" type="synonym">ctc</name>
    <name evidence="9" type="ORF">COU28_00960</name>
</gene>
<feature type="compositionally biased region" description="Basic and acidic residues" evidence="6">
    <location>
        <begin position="204"/>
        <end position="223"/>
    </location>
</feature>
<feature type="domain" description="Large ribosomal subunit protein bL25 beta" evidence="8">
    <location>
        <begin position="98"/>
        <end position="181"/>
    </location>
</feature>
<dbReference type="CDD" id="cd00495">
    <property type="entry name" value="Ribosomal_L25_TL5_CTC"/>
    <property type="match status" value="1"/>
</dbReference>
<dbReference type="InterPro" id="IPR020056">
    <property type="entry name" value="Rbsml_bL25/Gln-tRNA_synth_N"/>
</dbReference>
<name>A0A2H0TZA3_9BACT</name>
<dbReference type="EMBL" id="PFBU01000017">
    <property type="protein sequence ID" value="PIR78557.1"/>
    <property type="molecule type" value="Genomic_DNA"/>
</dbReference>
<dbReference type="InterPro" id="IPR011035">
    <property type="entry name" value="Ribosomal_bL25/Gln-tRNA_synth"/>
</dbReference>
<evidence type="ECO:0000256" key="6">
    <source>
        <dbReference type="SAM" id="MobiDB-lite"/>
    </source>
</evidence>
<dbReference type="Gene3D" id="2.40.240.10">
    <property type="entry name" value="Ribosomal Protein L25, Chain P"/>
    <property type="match status" value="1"/>
</dbReference>
<dbReference type="HAMAP" id="MF_01334">
    <property type="entry name" value="Ribosomal_bL25_CTC"/>
    <property type="match status" value="1"/>
</dbReference>
<dbReference type="InterPro" id="IPR001021">
    <property type="entry name" value="Ribosomal_bL25_long"/>
</dbReference>
<comment type="similarity">
    <text evidence="5">Belongs to the bacterial ribosomal protein bL25 family. CTC subfamily.</text>
</comment>
<comment type="subunit">
    <text evidence="5">Part of the 50S ribosomal subunit; part of the 5S rRNA/L5/L18/L25 subcomplex. Contacts the 5S rRNA. Binds to the 5S rRNA independently of L5 and L18.</text>
</comment>
<dbReference type="PANTHER" id="PTHR33284">
    <property type="entry name" value="RIBOSOMAL PROTEIN L25/GLN-TRNA SYNTHETASE, ANTI-CODON-BINDING DOMAIN-CONTAINING PROTEIN"/>
    <property type="match status" value="1"/>
</dbReference>
<dbReference type="GO" id="GO:0008097">
    <property type="term" value="F:5S rRNA binding"/>
    <property type="evidence" value="ECO:0007669"/>
    <property type="project" value="InterPro"/>
</dbReference>
<sequence>MTYSLQAQKRSGKDAQDVRAKGLVPGVVYGPDRESASVSVNALELQKIYNEAGESTLIDFTFEGEKMVKVLIQDLQYAPVKGNITHVDFRQIQMGVEMEATVELEYVGMSSAVKELGGTLSVMKDELDVKCLPENLVTSIQVDISVLNSFDDAIHVKDLQLPQGVVSTESLDLLLAKVVAPLSEDEQKAMEAGDATSIEDIEVEEKGKKEEGVVADGKKEDKFAQGGSTSGGKDEKKDSKKGSK</sequence>
<dbReference type="AlphaFoldDB" id="A0A2H0TZA3"/>
<dbReference type="Pfam" id="PF01386">
    <property type="entry name" value="Ribosomal_L25p"/>
    <property type="match status" value="1"/>
</dbReference>
<keyword evidence="3 5" id="KW-0689">Ribosomal protein</keyword>
<evidence type="ECO:0000256" key="3">
    <source>
        <dbReference type="ARBA" id="ARBA00022980"/>
    </source>
</evidence>
<reference evidence="10" key="1">
    <citation type="submission" date="2017-09" db="EMBL/GenBank/DDBJ databases">
        <title>Depth-based differentiation of microbial function through sediment-hosted aquifers and enrichment of novel symbionts in the deep terrestrial subsurface.</title>
        <authorList>
            <person name="Probst A.J."/>
            <person name="Ladd B."/>
            <person name="Jarett J.K."/>
            <person name="Geller-Mcgrath D.E."/>
            <person name="Sieber C.M.K."/>
            <person name="Emerson J.B."/>
            <person name="Anantharaman K."/>
            <person name="Thomas B.C."/>
            <person name="Malmstrom R."/>
            <person name="Stieglmeier M."/>
            <person name="Klingl A."/>
            <person name="Woyke T."/>
            <person name="Ryan C.M."/>
            <person name="Banfield J.F."/>
        </authorList>
    </citation>
    <scope>NUCLEOTIDE SEQUENCE [LARGE SCALE GENOMIC DNA]</scope>
</reference>
<feature type="domain" description="Large ribosomal subunit protein bL25 L25" evidence="7">
    <location>
        <begin position="5"/>
        <end position="89"/>
    </location>
</feature>
<feature type="compositionally biased region" description="Basic and acidic residues" evidence="6">
    <location>
        <begin position="232"/>
        <end position="244"/>
    </location>
</feature>
<evidence type="ECO:0000313" key="9">
    <source>
        <dbReference type="EMBL" id="PIR78557.1"/>
    </source>
</evidence>
<feature type="region of interest" description="Disordered" evidence="6">
    <location>
        <begin position="185"/>
        <end position="244"/>
    </location>
</feature>
<evidence type="ECO:0000259" key="8">
    <source>
        <dbReference type="Pfam" id="PF14693"/>
    </source>
</evidence>
<evidence type="ECO:0000313" key="10">
    <source>
        <dbReference type="Proteomes" id="UP000230852"/>
    </source>
</evidence>
<evidence type="ECO:0000256" key="1">
    <source>
        <dbReference type="ARBA" id="ARBA00022730"/>
    </source>
</evidence>
<dbReference type="Proteomes" id="UP000230852">
    <property type="component" value="Unassembled WGS sequence"/>
</dbReference>
<dbReference type="NCBIfam" id="TIGR00731">
    <property type="entry name" value="bL25_bact_ctc"/>
    <property type="match status" value="1"/>
</dbReference>
<comment type="function">
    <text evidence="5">This is one of the proteins that binds to the 5S RNA in the ribosome where it forms part of the central protuberance.</text>
</comment>
<dbReference type="GO" id="GO:0006412">
    <property type="term" value="P:translation"/>
    <property type="evidence" value="ECO:0007669"/>
    <property type="project" value="UniProtKB-UniRule"/>
</dbReference>
<comment type="caution">
    <text evidence="9">The sequence shown here is derived from an EMBL/GenBank/DDBJ whole genome shotgun (WGS) entry which is preliminary data.</text>
</comment>
<dbReference type="InterPro" id="IPR020930">
    <property type="entry name" value="Ribosomal_uL5_bac-type"/>
</dbReference>
<evidence type="ECO:0000259" key="7">
    <source>
        <dbReference type="Pfam" id="PF01386"/>
    </source>
</evidence>
<dbReference type="Gene3D" id="2.170.120.20">
    <property type="entry name" value="Ribosomal protein L25, beta domain"/>
    <property type="match status" value="1"/>
</dbReference>
<accession>A0A2H0TZA3</accession>
<keyword evidence="1 5" id="KW-0699">rRNA-binding</keyword>
<dbReference type="InterPro" id="IPR037121">
    <property type="entry name" value="Ribosomal_bL25_C"/>
</dbReference>
<evidence type="ECO:0000256" key="4">
    <source>
        <dbReference type="ARBA" id="ARBA00023274"/>
    </source>
</evidence>
<evidence type="ECO:0000256" key="5">
    <source>
        <dbReference type="HAMAP-Rule" id="MF_01334"/>
    </source>
</evidence>
<evidence type="ECO:0000256" key="2">
    <source>
        <dbReference type="ARBA" id="ARBA00022884"/>
    </source>
</evidence>
<dbReference type="Pfam" id="PF14693">
    <property type="entry name" value="Ribosomal_TL5_C"/>
    <property type="match status" value="1"/>
</dbReference>
<dbReference type="GO" id="GO:0003735">
    <property type="term" value="F:structural constituent of ribosome"/>
    <property type="evidence" value="ECO:0007669"/>
    <property type="project" value="InterPro"/>
</dbReference>
<organism evidence="9 10">
    <name type="scientific">Candidatus Magasanikbacteria bacterium CG10_big_fil_rev_8_21_14_0_10_36_16</name>
    <dbReference type="NCBI Taxonomy" id="1974645"/>
    <lineage>
        <taxon>Bacteria</taxon>
        <taxon>Candidatus Magasanikiibacteriota</taxon>
    </lineage>
</organism>
<dbReference type="SUPFAM" id="SSF50715">
    <property type="entry name" value="Ribosomal protein L25-like"/>
    <property type="match status" value="1"/>
</dbReference>
<dbReference type="InterPro" id="IPR020057">
    <property type="entry name" value="Ribosomal_bL25_b-dom"/>
</dbReference>
<keyword evidence="2 5" id="KW-0694">RNA-binding</keyword>
<dbReference type="PANTHER" id="PTHR33284:SF1">
    <property type="entry name" value="RIBOSOMAL PROTEIN L25_GLN-TRNA SYNTHETASE, ANTI-CODON-BINDING DOMAIN-CONTAINING PROTEIN"/>
    <property type="match status" value="1"/>
</dbReference>
<proteinExistence type="inferred from homology"/>
<protein>
    <recommendedName>
        <fullName evidence="5">Large ribosomal subunit protein bL25</fullName>
    </recommendedName>
    <alternativeName>
        <fullName evidence="5">General stress protein CTC</fullName>
    </alternativeName>
</protein>
<dbReference type="GO" id="GO:0022625">
    <property type="term" value="C:cytosolic large ribosomal subunit"/>
    <property type="evidence" value="ECO:0007669"/>
    <property type="project" value="TreeGrafter"/>
</dbReference>
<dbReference type="InterPro" id="IPR029751">
    <property type="entry name" value="Ribosomal_L25_dom"/>
</dbReference>